<name>A0A7J6NTS0_PEROL</name>
<evidence type="ECO:0000313" key="2">
    <source>
        <dbReference type="Proteomes" id="UP000541610"/>
    </source>
</evidence>
<accession>A0A7J6NTS0</accession>
<dbReference type="PANTHER" id="PTHR31827">
    <property type="entry name" value="EMB|CAB89363.1"/>
    <property type="match status" value="1"/>
</dbReference>
<dbReference type="PANTHER" id="PTHR31827:SF1">
    <property type="entry name" value="EMB|CAB89363.1"/>
    <property type="match status" value="1"/>
</dbReference>
<proteinExistence type="predicted"/>
<sequence length="201" mass="21538">MTNPTSKNAMRNGSSVRVSLGITCSVPDCEKRVRTGSCSCINHGGGMRCTHPWCTKSARDGSLHCIKHGGGRRCAAINCGKGAVGNTDFCKTHGGGRRCLHPNCGAPARSGGKVQMCQRHGGGKRCKVEGCDRVAAARSDHCTLHRKPAASPAEPQVTSEPVLLDERWAKAPWFILDGPLSEEREEPVKTGGMVMLYLPWD</sequence>
<evidence type="ECO:0000313" key="1">
    <source>
        <dbReference type="EMBL" id="KAF4687198.1"/>
    </source>
</evidence>
<gene>
    <name evidence="1" type="ORF">FOZ60_004225</name>
</gene>
<dbReference type="OrthoDB" id="77038at2759"/>
<dbReference type="EMBL" id="JABANP010000194">
    <property type="protein sequence ID" value="KAF4687198.1"/>
    <property type="molecule type" value="Genomic_DNA"/>
</dbReference>
<protein>
    <recommendedName>
        <fullName evidence="3">WRKY transcription factor 19</fullName>
    </recommendedName>
</protein>
<dbReference type="Proteomes" id="UP000541610">
    <property type="component" value="Unassembled WGS sequence"/>
</dbReference>
<evidence type="ECO:0008006" key="3">
    <source>
        <dbReference type="Google" id="ProtNLM"/>
    </source>
</evidence>
<organism evidence="1 2">
    <name type="scientific">Perkinsus olseni</name>
    <name type="common">Perkinsus atlanticus</name>
    <dbReference type="NCBI Taxonomy" id="32597"/>
    <lineage>
        <taxon>Eukaryota</taxon>
        <taxon>Sar</taxon>
        <taxon>Alveolata</taxon>
        <taxon>Perkinsozoa</taxon>
        <taxon>Perkinsea</taxon>
        <taxon>Perkinsida</taxon>
        <taxon>Perkinsidae</taxon>
        <taxon>Perkinsus</taxon>
    </lineage>
</organism>
<dbReference type="AlphaFoldDB" id="A0A7J6NTS0"/>
<reference evidence="1 2" key="1">
    <citation type="submission" date="2020-04" db="EMBL/GenBank/DDBJ databases">
        <title>Perkinsus olseni comparative genomics.</title>
        <authorList>
            <person name="Bogema D.R."/>
        </authorList>
    </citation>
    <scope>NUCLEOTIDE SEQUENCE [LARGE SCALE GENOMIC DNA]</scope>
    <source>
        <strain evidence="1">00978-12</strain>
    </source>
</reference>
<comment type="caution">
    <text evidence="1">The sequence shown here is derived from an EMBL/GenBank/DDBJ whole genome shotgun (WGS) entry which is preliminary data.</text>
</comment>